<dbReference type="InterPro" id="IPR028082">
    <property type="entry name" value="Peripla_BP_I"/>
</dbReference>
<evidence type="ECO:0000313" key="8">
    <source>
        <dbReference type="RefSeq" id="XP_006811838.1"/>
    </source>
</evidence>
<comment type="subcellular location">
    <subcellularLocation>
        <location evidence="1">Membrane</location>
    </subcellularLocation>
</comment>
<reference evidence="8" key="1">
    <citation type="submission" date="2025-08" db="UniProtKB">
        <authorList>
            <consortium name="RefSeq"/>
        </authorList>
    </citation>
    <scope>IDENTIFICATION</scope>
    <source>
        <tissue evidence="8">Testes</tissue>
    </source>
</reference>
<accession>A0ABM0LVP7</accession>
<evidence type="ECO:0000256" key="3">
    <source>
        <dbReference type="ARBA" id="ARBA00022989"/>
    </source>
</evidence>
<gene>
    <name evidence="8" type="primary">LOC102807502</name>
</gene>
<name>A0ABM0LVP7_SACKO</name>
<evidence type="ECO:0000256" key="5">
    <source>
        <dbReference type="SAM" id="SignalP"/>
    </source>
</evidence>
<dbReference type="SUPFAM" id="SSF53822">
    <property type="entry name" value="Periplasmic binding protein-like I"/>
    <property type="match status" value="1"/>
</dbReference>
<organism evidence="7 8">
    <name type="scientific">Saccoglossus kowalevskii</name>
    <name type="common">Acorn worm</name>
    <dbReference type="NCBI Taxonomy" id="10224"/>
    <lineage>
        <taxon>Eukaryota</taxon>
        <taxon>Metazoa</taxon>
        <taxon>Hemichordata</taxon>
        <taxon>Enteropneusta</taxon>
        <taxon>Harrimaniidae</taxon>
        <taxon>Saccoglossus</taxon>
    </lineage>
</organism>
<evidence type="ECO:0000256" key="2">
    <source>
        <dbReference type="ARBA" id="ARBA00022692"/>
    </source>
</evidence>
<evidence type="ECO:0000313" key="7">
    <source>
        <dbReference type="Proteomes" id="UP000694865"/>
    </source>
</evidence>
<keyword evidence="7" id="KW-1185">Reference proteome</keyword>
<dbReference type="Proteomes" id="UP000694865">
    <property type="component" value="Unplaced"/>
</dbReference>
<feature type="domain" description="Receptor ligand binding region" evidence="6">
    <location>
        <begin position="43"/>
        <end position="177"/>
    </location>
</feature>
<dbReference type="Gene3D" id="3.40.50.2300">
    <property type="match status" value="2"/>
</dbReference>
<protein>
    <submittedName>
        <fullName evidence="8">Uncharacterized protein LOC102807502</fullName>
    </submittedName>
</protein>
<keyword evidence="4" id="KW-0472">Membrane</keyword>
<sequence>MEFEGRMWTPFSCLCLTFLTKVLAISDDAVLIGGMYNAHPSQEQSAFRHALFQNNIHSNTSIQPLNLMAHNENLDHSDSYVLADKFCTLIRRQVYLLVGVTSMSSLPSIKSYSNTFHIPYITPSLSGTEMGTKSSDYLIYMRPSPIPVLAGLIKYHKWDKFNYLYDDTEDVRHGMHCVSGRTAPQYFLCTLQFARYSWTHPTTCQRVSRHKLQRIGQNGKKYHEVTVVPERTPQYARRFWTHATAFQIMMCLDVHNNASGVIGRMPQRGMRF</sequence>
<dbReference type="RefSeq" id="XP_006811838.1">
    <property type="nucleotide sequence ID" value="XM_006811775.1"/>
</dbReference>
<feature type="chain" id="PRO_5047517643" evidence="5">
    <location>
        <begin position="25"/>
        <end position="272"/>
    </location>
</feature>
<dbReference type="InterPro" id="IPR001828">
    <property type="entry name" value="ANF_lig-bd_rcpt"/>
</dbReference>
<feature type="signal peptide" evidence="5">
    <location>
        <begin position="1"/>
        <end position="24"/>
    </location>
</feature>
<proteinExistence type="predicted"/>
<dbReference type="Pfam" id="PF01094">
    <property type="entry name" value="ANF_receptor"/>
    <property type="match status" value="1"/>
</dbReference>
<keyword evidence="3" id="KW-1133">Transmembrane helix</keyword>
<evidence type="ECO:0000256" key="4">
    <source>
        <dbReference type="ARBA" id="ARBA00023136"/>
    </source>
</evidence>
<keyword evidence="2" id="KW-0812">Transmembrane</keyword>
<evidence type="ECO:0000256" key="1">
    <source>
        <dbReference type="ARBA" id="ARBA00004370"/>
    </source>
</evidence>
<keyword evidence="5" id="KW-0732">Signal</keyword>
<dbReference type="GeneID" id="102807502"/>
<evidence type="ECO:0000259" key="6">
    <source>
        <dbReference type="Pfam" id="PF01094"/>
    </source>
</evidence>